<dbReference type="PANTHER" id="PTHR30250:SF30">
    <property type="entry name" value="LIPID III FLIPPASE"/>
    <property type="match status" value="1"/>
</dbReference>
<evidence type="ECO:0000256" key="4">
    <source>
        <dbReference type="ARBA" id="ARBA00022989"/>
    </source>
</evidence>
<feature type="transmembrane region" description="Helical" evidence="6">
    <location>
        <begin position="336"/>
        <end position="358"/>
    </location>
</feature>
<organism evidence="8 10">
    <name type="scientific">Aeromonas taiwanensis</name>
    <dbReference type="NCBI Taxonomy" id="633417"/>
    <lineage>
        <taxon>Bacteria</taxon>
        <taxon>Pseudomonadati</taxon>
        <taxon>Pseudomonadota</taxon>
        <taxon>Gammaproteobacteria</taxon>
        <taxon>Aeromonadales</taxon>
        <taxon>Aeromonadaceae</taxon>
        <taxon>Aeromonas</taxon>
    </lineage>
</organism>
<dbReference type="Pfam" id="PF01943">
    <property type="entry name" value="Polysacc_synt"/>
    <property type="match status" value="1"/>
</dbReference>
<dbReference type="CDD" id="cd13125">
    <property type="entry name" value="MATE_like_10"/>
    <property type="match status" value="1"/>
</dbReference>
<evidence type="ECO:0000256" key="3">
    <source>
        <dbReference type="ARBA" id="ARBA00022692"/>
    </source>
</evidence>
<dbReference type="InterPro" id="IPR044550">
    <property type="entry name" value="WzxE"/>
</dbReference>
<evidence type="ECO:0000313" key="8">
    <source>
        <dbReference type="EMBL" id="TFF82464.1"/>
    </source>
</evidence>
<feature type="transmembrane region" description="Helical" evidence="6">
    <location>
        <begin position="219"/>
        <end position="240"/>
    </location>
</feature>
<dbReference type="EMBL" id="QORL01000008">
    <property type="protein sequence ID" value="TFF78404.1"/>
    <property type="molecule type" value="Genomic_DNA"/>
</dbReference>
<evidence type="ECO:0000313" key="9">
    <source>
        <dbReference type="Proteomes" id="UP000297720"/>
    </source>
</evidence>
<name>A0A5F0KDP5_9GAMM</name>
<keyword evidence="2" id="KW-1003">Cell membrane</keyword>
<evidence type="ECO:0000313" key="10">
    <source>
        <dbReference type="Proteomes" id="UP000297914"/>
    </source>
</evidence>
<dbReference type="PANTHER" id="PTHR30250">
    <property type="entry name" value="PST FAMILY PREDICTED COLANIC ACID TRANSPORTER"/>
    <property type="match status" value="1"/>
</dbReference>
<feature type="transmembrane region" description="Helical" evidence="6">
    <location>
        <begin position="12"/>
        <end position="33"/>
    </location>
</feature>
<keyword evidence="9" id="KW-1185">Reference proteome</keyword>
<protein>
    <submittedName>
        <fullName evidence="8">O-antigen translocase</fullName>
    </submittedName>
</protein>
<gene>
    <name evidence="7" type="ORF">DRM93_05735</name>
    <name evidence="8" type="ORF">DRM94_05735</name>
</gene>
<dbReference type="GO" id="GO:0009246">
    <property type="term" value="P:enterobacterial common antigen biosynthetic process"/>
    <property type="evidence" value="ECO:0007669"/>
    <property type="project" value="InterPro"/>
</dbReference>
<dbReference type="GO" id="GO:0005886">
    <property type="term" value="C:plasma membrane"/>
    <property type="evidence" value="ECO:0007669"/>
    <property type="project" value="UniProtKB-SubCell"/>
</dbReference>
<accession>A0A5F0KDP5</accession>
<feature type="transmembrane region" description="Helical" evidence="6">
    <location>
        <begin position="45"/>
        <end position="64"/>
    </location>
</feature>
<dbReference type="OrthoDB" id="9769862at2"/>
<evidence type="ECO:0000256" key="2">
    <source>
        <dbReference type="ARBA" id="ARBA00022475"/>
    </source>
</evidence>
<feature type="transmembrane region" description="Helical" evidence="6">
    <location>
        <begin position="175"/>
        <end position="196"/>
    </location>
</feature>
<sequence>MNNNIIRAALILSAHLSKMLMGFFILKITAVYIGPEGLGGIGNFMSLLTIFSLLAGGGVLNGLIKYVSEYKNQKKKMIRFISSAVSYSLVTSVLTALLLIVFSKSISSFIFGSELNACYIVFLAIAQMGFAYTNIVFGVSNGLGFSNIYAKIQIVSCIIALPLCWWLIYTYKTDGAIVSFVVSLLTPVVPAIIYSFRSRYSKLISFSFSFSFNSDHKKLFSFTVMLITSAIAFPIVEIIIRQNLSIISDYHQVGIWQGATRISSAYTGVFAIVLSYWFMPLISAENNWDFIFHKTLSVMFIIMLLFFLGATFFYIWREEFISLLLSKDFLSLSEIIVFQLIGDFFKIGAYVVGFVGVAKAATRLYISAELIQSIFFVTFSFLISSYYPNAKGIMMGYAVTYFLYFFISISVFYLFYRMRVKFL</sequence>
<keyword evidence="5 6" id="KW-0472">Membrane</keyword>
<dbReference type="Proteomes" id="UP000297914">
    <property type="component" value="Unassembled WGS sequence"/>
</dbReference>
<dbReference type="Proteomes" id="UP000297720">
    <property type="component" value="Unassembled WGS sequence"/>
</dbReference>
<reference evidence="8 10" key="1">
    <citation type="submission" date="2018-06" db="EMBL/GenBank/DDBJ databases">
        <title>Occurrence of a novel blaKPC-2- and qnrS2- harbouring IncP6 plasmid from Aeromonas taiwanensis isolates recovered from the river sediments.</title>
        <authorList>
            <person name="Zheng B."/>
            <person name="Yu X."/>
            <person name="Xiao Y."/>
        </authorList>
    </citation>
    <scope>NUCLEOTIDE SEQUENCE [LARGE SCALE GENOMIC DNA]</scope>
    <source>
        <strain evidence="7 9">1713</strain>
        <strain evidence="8 10">198</strain>
    </source>
</reference>
<evidence type="ECO:0000256" key="1">
    <source>
        <dbReference type="ARBA" id="ARBA00004651"/>
    </source>
</evidence>
<evidence type="ECO:0000256" key="6">
    <source>
        <dbReference type="SAM" id="Phobius"/>
    </source>
</evidence>
<feature type="transmembrane region" description="Helical" evidence="6">
    <location>
        <begin position="85"/>
        <end position="111"/>
    </location>
</feature>
<proteinExistence type="predicted"/>
<evidence type="ECO:0000313" key="7">
    <source>
        <dbReference type="EMBL" id="TFF78404.1"/>
    </source>
</evidence>
<keyword evidence="4 6" id="KW-1133">Transmembrane helix</keyword>
<comment type="caution">
    <text evidence="8">The sequence shown here is derived from an EMBL/GenBank/DDBJ whole genome shotgun (WGS) entry which is preliminary data.</text>
</comment>
<keyword evidence="3 6" id="KW-0812">Transmembrane</keyword>
<feature type="transmembrane region" description="Helical" evidence="6">
    <location>
        <begin position="149"/>
        <end position="169"/>
    </location>
</feature>
<feature type="transmembrane region" description="Helical" evidence="6">
    <location>
        <begin position="117"/>
        <end position="137"/>
    </location>
</feature>
<feature type="transmembrane region" description="Helical" evidence="6">
    <location>
        <begin position="296"/>
        <end position="316"/>
    </location>
</feature>
<dbReference type="RefSeq" id="WP_134695100.1">
    <property type="nucleotide sequence ID" value="NZ_QORJ01000009.1"/>
</dbReference>
<feature type="transmembrane region" description="Helical" evidence="6">
    <location>
        <begin position="393"/>
        <end position="416"/>
    </location>
</feature>
<dbReference type="EMBL" id="QORK01000008">
    <property type="protein sequence ID" value="TFF82464.1"/>
    <property type="molecule type" value="Genomic_DNA"/>
</dbReference>
<feature type="transmembrane region" description="Helical" evidence="6">
    <location>
        <begin position="265"/>
        <end position="284"/>
    </location>
</feature>
<evidence type="ECO:0000256" key="5">
    <source>
        <dbReference type="ARBA" id="ARBA00023136"/>
    </source>
</evidence>
<dbReference type="InterPro" id="IPR002797">
    <property type="entry name" value="Polysacc_synth"/>
</dbReference>
<dbReference type="InterPro" id="IPR050833">
    <property type="entry name" value="Poly_Biosynth_Transport"/>
</dbReference>
<dbReference type="AlphaFoldDB" id="A0A5F0KDP5"/>
<comment type="subcellular location">
    <subcellularLocation>
        <location evidence="1">Cell membrane</location>
        <topology evidence="1">Multi-pass membrane protein</topology>
    </subcellularLocation>
</comment>
<feature type="transmembrane region" description="Helical" evidence="6">
    <location>
        <begin position="370"/>
        <end position="387"/>
    </location>
</feature>